<proteinExistence type="predicted"/>
<evidence type="ECO:0000313" key="1">
    <source>
        <dbReference type="EMBL" id="RWS23593.1"/>
    </source>
</evidence>
<dbReference type="InterPro" id="IPR032675">
    <property type="entry name" value="LRR_dom_sf"/>
</dbReference>
<reference evidence="1 2" key="1">
    <citation type="journal article" date="2018" name="Gigascience">
        <title>Genomes of trombidid mites reveal novel predicted allergens and laterally-transferred genes associated with secondary metabolism.</title>
        <authorList>
            <person name="Dong X."/>
            <person name="Chaisiri K."/>
            <person name="Xia D."/>
            <person name="Armstrong S.D."/>
            <person name="Fang Y."/>
            <person name="Donnelly M.J."/>
            <person name="Kadowaki T."/>
            <person name="McGarry J.W."/>
            <person name="Darby A.C."/>
            <person name="Makepeace B.L."/>
        </authorList>
    </citation>
    <scope>NUCLEOTIDE SEQUENCE [LARGE SCALE GENOMIC DNA]</scope>
    <source>
        <strain evidence="1">UoL-UT</strain>
    </source>
</reference>
<evidence type="ECO:0000313" key="2">
    <source>
        <dbReference type="Proteomes" id="UP000288716"/>
    </source>
</evidence>
<accession>A0A443S7W1</accession>
<dbReference type="Proteomes" id="UP000288716">
    <property type="component" value="Unassembled WGS sequence"/>
</dbReference>
<dbReference type="VEuPathDB" id="VectorBase:LDEU008448"/>
<comment type="caution">
    <text evidence="1">The sequence shown here is derived from an EMBL/GenBank/DDBJ whole genome shotgun (WGS) entry which is preliminary data.</text>
</comment>
<evidence type="ECO:0008006" key="3">
    <source>
        <dbReference type="Google" id="ProtNLM"/>
    </source>
</evidence>
<protein>
    <recommendedName>
        <fullName evidence="3">F-box domain-containing protein</fullName>
    </recommendedName>
</protein>
<sequence length="418" mass="48892">MNSNETSQIANTEQSGSPIYTFNEDTFEVFGENLSLEDLLNLRKVSSWMKSMVENYCQHKRDLVIHRAMSVQQIKILGSLFLNVVSLKIKDSEINHCTVFIPQRRGAFDPYESIFIDVCKNFPSIQKLCVNGFRTKDRVEFLVTQFYWTGLKHLDLKNVNFRKIDLTPYLPQLESFSLEINTCIASDYFLENAKNLKHFMYRDSCTIFALIVVHKLSLKSIELHCEIQFDETNLRCFQTAESLCLQIDNFNDSQFSSLLKFARLKYLTIDVGGNDYFKLTKSFINTLTKMTTLQKFTLKDNDCARIKYISHKHGNTIIRLIESLSFVTVLTIVLKQFRFVIDDLHDHSEVRRSTEKEETVFPKWKSEDELAFESFCDSLVSEIENTVIQQNHQKINLRLSCESRFDQTFPHNFSVQYF</sequence>
<gene>
    <name evidence="1" type="ORF">B4U80_14883</name>
</gene>
<dbReference type="Gene3D" id="3.80.10.10">
    <property type="entry name" value="Ribonuclease Inhibitor"/>
    <property type="match status" value="1"/>
</dbReference>
<dbReference type="SUPFAM" id="SSF52058">
    <property type="entry name" value="L domain-like"/>
    <property type="match status" value="1"/>
</dbReference>
<organism evidence="1 2">
    <name type="scientific">Leptotrombidium deliense</name>
    <dbReference type="NCBI Taxonomy" id="299467"/>
    <lineage>
        <taxon>Eukaryota</taxon>
        <taxon>Metazoa</taxon>
        <taxon>Ecdysozoa</taxon>
        <taxon>Arthropoda</taxon>
        <taxon>Chelicerata</taxon>
        <taxon>Arachnida</taxon>
        <taxon>Acari</taxon>
        <taxon>Acariformes</taxon>
        <taxon>Trombidiformes</taxon>
        <taxon>Prostigmata</taxon>
        <taxon>Anystina</taxon>
        <taxon>Parasitengona</taxon>
        <taxon>Trombiculoidea</taxon>
        <taxon>Trombiculidae</taxon>
        <taxon>Leptotrombidium</taxon>
    </lineage>
</organism>
<keyword evidence="2" id="KW-1185">Reference proteome</keyword>
<name>A0A443S7W1_9ACAR</name>
<dbReference type="AlphaFoldDB" id="A0A443S7W1"/>
<dbReference type="EMBL" id="NCKV01006181">
    <property type="protein sequence ID" value="RWS23593.1"/>
    <property type="molecule type" value="Genomic_DNA"/>
</dbReference>